<dbReference type="Pfam" id="PF00023">
    <property type="entry name" value="Ank"/>
    <property type="match status" value="1"/>
</dbReference>
<feature type="domain" description="Transient receptor ion channel" evidence="5">
    <location>
        <begin position="138"/>
        <end position="200"/>
    </location>
</feature>
<dbReference type="SMART" id="SM01420">
    <property type="entry name" value="TRP_2"/>
    <property type="match status" value="1"/>
</dbReference>
<dbReference type="Pfam" id="PF08344">
    <property type="entry name" value="TRP_2"/>
    <property type="match status" value="1"/>
</dbReference>
<dbReference type="InterPro" id="IPR013555">
    <property type="entry name" value="TRP_dom"/>
</dbReference>
<evidence type="ECO:0000259" key="5">
    <source>
        <dbReference type="SMART" id="SM01420"/>
    </source>
</evidence>
<dbReference type="GO" id="GO:0051480">
    <property type="term" value="P:regulation of cytosolic calcium ion concentration"/>
    <property type="evidence" value="ECO:0007669"/>
    <property type="project" value="TreeGrafter"/>
</dbReference>
<sequence>MSLKNGIGYWNLRTSYGFSCDTVEYLHPCNPRNALLIAIENENVEMIRLLLDNDIETADAILYAILEENVQAVEMIVEHLERNENFNPETQGVIIDERSAFTPDITPIILAAHKDNYELIKLFLDRKASIPHPHDVRCTCKECLQVKAEDTLCLSRSRINAYRALASPSLICLSAKDPILYAFELSWELRRLSYIENEFRSEYQVP</sequence>
<dbReference type="SUPFAM" id="SSF48403">
    <property type="entry name" value="Ankyrin repeat"/>
    <property type="match status" value="1"/>
</dbReference>
<dbReference type="PANTHER" id="PTHR10117">
    <property type="entry name" value="TRANSIENT RECEPTOR POTENTIAL CHANNEL"/>
    <property type="match status" value="1"/>
</dbReference>
<dbReference type="Gene3D" id="1.25.40.20">
    <property type="entry name" value="Ankyrin repeat-containing domain"/>
    <property type="match status" value="1"/>
</dbReference>
<organism evidence="6 7">
    <name type="scientific">Steinernema glaseri</name>
    <dbReference type="NCBI Taxonomy" id="37863"/>
    <lineage>
        <taxon>Eukaryota</taxon>
        <taxon>Metazoa</taxon>
        <taxon>Ecdysozoa</taxon>
        <taxon>Nematoda</taxon>
        <taxon>Chromadorea</taxon>
        <taxon>Rhabditida</taxon>
        <taxon>Tylenchina</taxon>
        <taxon>Panagrolaimomorpha</taxon>
        <taxon>Strongyloidoidea</taxon>
        <taxon>Steinernematidae</taxon>
        <taxon>Steinernema</taxon>
    </lineage>
</organism>
<evidence type="ECO:0000313" key="6">
    <source>
        <dbReference type="Proteomes" id="UP000095287"/>
    </source>
</evidence>
<evidence type="ECO:0000313" key="7">
    <source>
        <dbReference type="WBParaSite" id="L893_g30728.t1"/>
    </source>
</evidence>
<keyword evidence="3" id="KW-0406">Ion transport</keyword>
<keyword evidence="4" id="KW-0407">Ion channel</keyword>
<keyword evidence="6" id="KW-1185">Reference proteome</keyword>
<keyword evidence="1" id="KW-0813">Transport</keyword>
<dbReference type="Proteomes" id="UP000095287">
    <property type="component" value="Unplaced"/>
</dbReference>
<evidence type="ECO:0000256" key="1">
    <source>
        <dbReference type="ARBA" id="ARBA00022448"/>
    </source>
</evidence>
<proteinExistence type="predicted"/>
<protein>
    <submittedName>
        <fullName evidence="7">TRP_2 domain-containing protein</fullName>
    </submittedName>
</protein>
<evidence type="ECO:0000256" key="4">
    <source>
        <dbReference type="ARBA" id="ARBA00023303"/>
    </source>
</evidence>
<dbReference type="GO" id="GO:0015279">
    <property type="term" value="F:store-operated calcium channel activity"/>
    <property type="evidence" value="ECO:0007669"/>
    <property type="project" value="TreeGrafter"/>
</dbReference>
<keyword evidence="2" id="KW-0677">Repeat</keyword>
<dbReference type="InterPro" id="IPR002110">
    <property type="entry name" value="Ankyrin_rpt"/>
</dbReference>
<dbReference type="PANTHER" id="PTHR10117:SF54">
    <property type="entry name" value="TRANSIENT RECEPTOR POTENTIAL-GAMMA PROTEIN"/>
    <property type="match status" value="1"/>
</dbReference>
<dbReference type="SMART" id="SM00248">
    <property type="entry name" value="ANK"/>
    <property type="match status" value="2"/>
</dbReference>
<dbReference type="AlphaFoldDB" id="A0A1I7ZXD8"/>
<name>A0A1I7ZXD8_9BILA</name>
<evidence type="ECO:0000256" key="3">
    <source>
        <dbReference type="ARBA" id="ARBA00023065"/>
    </source>
</evidence>
<dbReference type="GO" id="GO:0070679">
    <property type="term" value="F:inositol 1,4,5 trisphosphate binding"/>
    <property type="evidence" value="ECO:0007669"/>
    <property type="project" value="TreeGrafter"/>
</dbReference>
<reference evidence="7" key="1">
    <citation type="submission" date="2016-11" db="UniProtKB">
        <authorList>
            <consortium name="WormBaseParasite"/>
        </authorList>
    </citation>
    <scope>IDENTIFICATION</scope>
</reference>
<accession>A0A1I7ZXD8</accession>
<dbReference type="InterPro" id="IPR002153">
    <property type="entry name" value="TRPC_channel"/>
</dbReference>
<dbReference type="InterPro" id="IPR036770">
    <property type="entry name" value="Ankyrin_rpt-contain_sf"/>
</dbReference>
<dbReference type="GO" id="GO:0005886">
    <property type="term" value="C:plasma membrane"/>
    <property type="evidence" value="ECO:0007669"/>
    <property type="project" value="TreeGrafter"/>
</dbReference>
<dbReference type="GO" id="GO:0034703">
    <property type="term" value="C:cation channel complex"/>
    <property type="evidence" value="ECO:0007669"/>
    <property type="project" value="TreeGrafter"/>
</dbReference>
<evidence type="ECO:0000256" key="2">
    <source>
        <dbReference type="ARBA" id="ARBA00022737"/>
    </source>
</evidence>
<dbReference type="WBParaSite" id="L893_g30728.t1">
    <property type="protein sequence ID" value="L893_g30728.t1"/>
    <property type="gene ID" value="L893_g30728"/>
</dbReference>
<dbReference type="Pfam" id="PF12796">
    <property type="entry name" value="Ank_2"/>
    <property type="match status" value="1"/>
</dbReference>